<reference evidence="3 4" key="1">
    <citation type="submission" date="2017-02" db="EMBL/GenBank/DDBJ databases">
        <authorList>
            <person name="Peterson S.W."/>
        </authorList>
    </citation>
    <scope>NUCLEOTIDE SEQUENCE [LARGE SCALE GENOMIC DNA]</scope>
    <source>
        <strain evidence="3 4">DSM 22323</strain>
    </source>
</reference>
<accession>A0A1T5ETB8</accession>
<evidence type="ECO:0000313" key="4">
    <source>
        <dbReference type="Proteomes" id="UP000191112"/>
    </source>
</evidence>
<dbReference type="Pfam" id="PF01337">
    <property type="entry name" value="Barstar"/>
    <property type="match status" value="1"/>
</dbReference>
<proteinExistence type="inferred from homology"/>
<evidence type="ECO:0000313" key="3">
    <source>
        <dbReference type="EMBL" id="SKB87078.1"/>
    </source>
</evidence>
<organism evidence="3 4">
    <name type="scientific">Soonwooa buanensis</name>
    <dbReference type="NCBI Taxonomy" id="619805"/>
    <lineage>
        <taxon>Bacteria</taxon>
        <taxon>Pseudomonadati</taxon>
        <taxon>Bacteroidota</taxon>
        <taxon>Flavobacteriia</taxon>
        <taxon>Flavobacteriales</taxon>
        <taxon>Weeksellaceae</taxon>
        <taxon>Chryseobacterium group</taxon>
        <taxon>Soonwooa</taxon>
    </lineage>
</organism>
<dbReference type="RefSeq" id="WP_079666789.1">
    <property type="nucleotide sequence ID" value="NZ_FUYZ01000004.1"/>
</dbReference>
<feature type="domain" description="Barstar (barnase inhibitor)" evidence="2">
    <location>
        <begin position="5"/>
        <end position="70"/>
    </location>
</feature>
<evidence type="ECO:0000256" key="1">
    <source>
        <dbReference type="ARBA" id="ARBA00006845"/>
    </source>
</evidence>
<dbReference type="SUPFAM" id="SSF52038">
    <property type="entry name" value="Barstar-related"/>
    <property type="match status" value="1"/>
</dbReference>
<dbReference type="InterPro" id="IPR000468">
    <property type="entry name" value="Barstar"/>
</dbReference>
<sequence>MKKEILIDGSKILDKTSLYTELNNKLMPNEDWKLGESLDAFNDLLYGGFGEINGNEPVRLIWKDFLRMKELFGHDFTLNFYHEKLKYPNSYNNNLIENSIKELNAGTGKTYFEIILEIIADHPNIELVAE</sequence>
<comment type="similarity">
    <text evidence="1">Belongs to the barstar family.</text>
</comment>
<dbReference type="EMBL" id="FUYZ01000004">
    <property type="protein sequence ID" value="SKB87078.1"/>
    <property type="molecule type" value="Genomic_DNA"/>
</dbReference>
<dbReference type="AlphaFoldDB" id="A0A1T5ETB8"/>
<evidence type="ECO:0000259" key="2">
    <source>
        <dbReference type="Pfam" id="PF01337"/>
    </source>
</evidence>
<dbReference type="InterPro" id="IPR035905">
    <property type="entry name" value="Barstar-like_sf"/>
</dbReference>
<dbReference type="STRING" id="619805.SAMN05660477_01536"/>
<keyword evidence="4" id="KW-1185">Reference proteome</keyword>
<dbReference type="OrthoDB" id="4793808at2"/>
<name>A0A1T5ETB8_9FLAO</name>
<gene>
    <name evidence="3" type="ORF">SAMN05660477_01536</name>
</gene>
<dbReference type="Proteomes" id="UP000191112">
    <property type="component" value="Unassembled WGS sequence"/>
</dbReference>
<dbReference type="Gene3D" id="3.30.370.10">
    <property type="entry name" value="Barstar-like"/>
    <property type="match status" value="1"/>
</dbReference>
<protein>
    <recommendedName>
        <fullName evidence="2">Barstar (barnase inhibitor) domain-containing protein</fullName>
    </recommendedName>
</protein>